<accession>A0A5S3Z8H3</accession>
<reference evidence="3" key="2">
    <citation type="submission" date="2019-06" db="EMBL/GenBank/DDBJ databases">
        <title>Co-occurence of chitin degradation, pigmentation and bioactivity in marine Pseudoalteromonas.</title>
        <authorList>
            <person name="Sonnenschein E.C."/>
            <person name="Bech P.K."/>
        </authorList>
    </citation>
    <scope>NUCLEOTIDE SEQUENCE [LARGE SCALE GENOMIC DNA]</scope>
    <source>
        <strain evidence="3">S2897</strain>
    </source>
</reference>
<proteinExistence type="predicted"/>
<keyword evidence="1" id="KW-1133">Transmembrane helix</keyword>
<evidence type="ECO:0000313" key="3">
    <source>
        <dbReference type="Proteomes" id="UP000305874"/>
    </source>
</evidence>
<reference evidence="2 3" key="1">
    <citation type="submission" date="2017-12" db="EMBL/GenBank/DDBJ databases">
        <authorList>
            <person name="Paulsen S."/>
            <person name="Gram L.K."/>
        </authorList>
    </citation>
    <scope>NUCLEOTIDE SEQUENCE [LARGE SCALE GENOMIC DNA]</scope>
    <source>
        <strain evidence="2 3">S2897</strain>
    </source>
</reference>
<evidence type="ECO:0000256" key="1">
    <source>
        <dbReference type="SAM" id="Phobius"/>
    </source>
</evidence>
<gene>
    <name evidence="2" type="ORF">CWC05_03430</name>
</gene>
<dbReference type="EMBL" id="PNCG01000002">
    <property type="protein sequence ID" value="TMP88493.1"/>
    <property type="molecule type" value="Genomic_DNA"/>
</dbReference>
<feature type="transmembrane region" description="Helical" evidence="1">
    <location>
        <begin position="141"/>
        <end position="174"/>
    </location>
</feature>
<dbReference type="Proteomes" id="UP000305874">
    <property type="component" value="Unassembled WGS sequence"/>
</dbReference>
<comment type="caution">
    <text evidence="2">The sequence shown here is derived from an EMBL/GenBank/DDBJ whole genome shotgun (WGS) entry which is preliminary data.</text>
</comment>
<dbReference type="Pfam" id="PF11157">
    <property type="entry name" value="DUF2937"/>
    <property type="match status" value="1"/>
</dbReference>
<organism evidence="2 3">
    <name type="scientific">Pseudoalteromonas ruthenica</name>
    <dbReference type="NCBI Taxonomy" id="151081"/>
    <lineage>
        <taxon>Bacteria</taxon>
        <taxon>Pseudomonadati</taxon>
        <taxon>Pseudomonadota</taxon>
        <taxon>Gammaproteobacteria</taxon>
        <taxon>Alteromonadales</taxon>
        <taxon>Pseudoalteromonadaceae</taxon>
        <taxon>Pseudoalteromonas</taxon>
    </lineage>
</organism>
<name>A0A5S3Z8H3_9GAMM</name>
<dbReference type="AlphaFoldDB" id="A0A5S3Z8H3"/>
<keyword evidence="1" id="KW-0472">Membrane</keyword>
<keyword evidence="1" id="KW-0812">Transmembrane</keyword>
<dbReference type="InterPro" id="IPR022584">
    <property type="entry name" value="DUF2937"/>
</dbReference>
<evidence type="ECO:0000313" key="2">
    <source>
        <dbReference type="EMBL" id="TMP88493.1"/>
    </source>
</evidence>
<protein>
    <submittedName>
        <fullName evidence="2">DUF2937 domain-containing protein</fullName>
    </submittedName>
</protein>
<sequence>MCMLKDIIRWCRHYVRLCVFFIAALLGLQVPGFVDDYGHALRASNDEVTQAIAPFKDDAKQFFDGSLEKLLAHYQQSDDRIYAKGGDNLALLLERQEQLENAVSDYQSNPYWHLLTAPVIDVGQSVWQSYRPQIQLNMASLGSALVVALMITWCVEGLFVLLTSALLAVLSLFINVRSTSS</sequence>